<dbReference type="Proteomes" id="UP000694867">
    <property type="component" value="Unplaced"/>
</dbReference>
<organism evidence="18 19">
    <name type="scientific">Galendromus occidentalis</name>
    <name type="common">western predatory mite</name>
    <dbReference type="NCBI Taxonomy" id="34638"/>
    <lineage>
        <taxon>Eukaryota</taxon>
        <taxon>Metazoa</taxon>
        <taxon>Ecdysozoa</taxon>
        <taxon>Arthropoda</taxon>
        <taxon>Chelicerata</taxon>
        <taxon>Arachnida</taxon>
        <taxon>Acari</taxon>
        <taxon>Parasitiformes</taxon>
        <taxon>Mesostigmata</taxon>
        <taxon>Gamasina</taxon>
        <taxon>Phytoseioidea</taxon>
        <taxon>Phytoseiidae</taxon>
        <taxon>Typhlodrominae</taxon>
        <taxon>Galendromus</taxon>
    </lineage>
</organism>
<keyword evidence="13" id="KW-0756">Sterol biosynthesis</keyword>
<dbReference type="PANTHER" id="PTHR13101:SF1">
    <property type="entry name" value="PHOSPHOMEVALONATE KINASE"/>
    <property type="match status" value="1"/>
</dbReference>
<evidence type="ECO:0000256" key="15">
    <source>
        <dbReference type="ARBA" id="ARBA00023166"/>
    </source>
</evidence>
<evidence type="ECO:0000256" key="17">
    <source>
        <dbReference type="ARBA" id="ARBA00034549"/>
    </source>
</evidence>
<keyword evidence="5" id="KW-0444">Lipid biosynthesis</keyword>
<dbReference type="GO" id="GO:0004631">
    <property type="term" value="F:phosphomevalonate kinase activity"/>
    <property type="evidence" value="ECO:0007669"/>
    <property type="project" value="UniProtKB-EC"/>
</dbReference>
<comment type="pathway">
    <text evidence="2">Isoprenoid biosynthesis; isopentenyl diphosphate biosynthesis via mevalonate pathway; isopentenyl diphosphate from (R)-mevalonate: step 2/3.</text>
</comment>
<dbReference type="GO" id="GO:0005829">
    <property type="term" value="C:cytosol"/>
    <property type="evidence" value="ECO:0007669"/>
    <property type="project" value="UniProtKB-SubCell"/>
</dbReference>
<keyword evidence="18" id="KW-1185">Reference proteome</keyword>
<evidence type="ECO:0000256" key="8">
    <source>
        <dbReference type="ARBA" id="ARBA00022741"/>
    </source>
</evidence>
<sequence length="191" mass="21870">MTAPKLVLVFSGKRKSGKDHLTDVLLRSAPESSAVIIRLSGPLKEAYAKEHGLDFSRLLDASEYKEKYRSDMVAWGEKQRQINPAFFCELAVEKYQADKVPIWIVSDARRPTDIEYFVKKFPGRTALCRIVADDSVRRQRGWEYVSGVDDQETECALDEYISWDIILNNDGEMPLEKLLKPCLDLIRQAVE</sequence>
<dbReference type="RefSeq" id="XP_003743963.1">
    <property type="nucleotide sequence ID" value="XM_003743915.2"/>
</dbReference>
<evidence type="ECO:0000256" key="3">
    <source>
        <dbReference type="ARBA" id="ARBA00012958"/>
    </source>
</evidence>
<keyword evidence="12" id="KW-0752">Steroid biosynthesis</keyword>
<keyword evidence="15" id="KW-1207">Sterol metabolism</keyword>
<evidence type="ECO:0000256" key="12">
    <source>
        <dbReference type="ARBA" id="ARBA00022955"/>
    </source>
</evidence>
<dbReference type="InterPro" id="IPR027417">
    <property type="entry name" value="P-loop_NTPase"/>
</dbReference>
<evidence type="ECO:0000313" key="19">
    <source>
        <dbReference type="RefSeq" id="XP_003743963.1"/>
    </source>
</evidence>
<dbReference type="Gene3D" id="3.40.50.300">
    <property type="entry name" value="P-loop containing nucleotide triphosphate hydrolases"/>
    <property type="match status" value="1"/>
</dbReference>
<keyword evidence="9 19" id="KW-0418">Kinase</keyword>
<dbReference type="Pfam" id="PF04275">
    <property type="entry name" value="P-mevalo_kinase"/>
    <property type="match status" value="1"/>
</dbReference>
<reference evidence="19" key="1">
    <citation type="submission" date="2025-08" db="UniProtKB">
        <authorList>
            <consortium name="RefSeq"/>
        </authorList>
    </citation>
    <scope>IDENTIFICATION</scope>
</reference>
<dbReference type="GO" id="GO:0019287">
    <property type="term" value="P:isopentenyl diphosphate biosynthetic process, mevalonate pathway"/>
    <property type="evidence" value="ECO:0007669"/>
    <property type="project" value="TreeGrafter"/>
</dbReference>
<keyword evidence="7" id="KW-0808">Transferase</keyword>
<evidence type="ECO:0000256" key="7">
    <source>
        <dbReference type="ARBA" id="ARBA00022679"/>
    </source>
</evidence>
<evidence type="ECO:0000313" key="18">
    <source>
        <dbReference type="Proteomes" id="UP000694867"/>
    </source>
</evidence>
<keyword evidence="11" id="KW-0067">ATP-binding</keyword>
<evidence type="ECO:0000256" key="2">
    <source>
        <dbReference type="ARBA" id="ARBA00005017"/>
    </source>
</evidence>
<gene>
    <name evidence="19" type="primary">LOC100901979</name>
</gene>
<dbReference type="FunFam" id="3.40.50.300:FF:001026">
    <property type="entry name" value="Phosphomevalonate kinase"/>
    <property type="match status" value="1"/>
</dbReference>
<dbReference type="EC" id="2.7.4.2" evidence="3"/>
<evidence type="ECO:0000256" key="10">
    <source>
        <dbReference type="ARBA" id="ARBA00022778"/>
    </source>
</evidence>
<evidence type="ECO:0000256" key="5">
    <source>
        <dbReference type="ARBA" id="ARBA00022516"/>
    </source>
</evidence>
<keyword evidence="8" id="KW-0547">Nucleotide-binding</keyword>
<keyword evidence="6" id="KW-0153">Cholesterol metabolism</keyword>
<comment type="subcellular location">
    <subcellularLocation>
        <location evidence="1">Cytoplasm</location>
        <location evidence="1">Cytosol</location>
    </subcellularLocation>
</comment>
<evidence type="ECO:0000256" key="1">
    <source>
        <dbReference type="ARBA" id="ARBA00004514"/>
    </source>
</evidence>
<name>A0AAJ6QU12_9ACAR</name>
<dbReference type="KEGG" id="goe:100901979"/>
<dbReference type="GO" id="GO:0006695">
    <property type="term" value="P:cholesterol biosynthetic process"/>
    <property type="evidence" value="ECO:0007669"/>
    <property type="project" value="UniProtKB-KW"/>
</dbReference>
<evidence type="ECO:0000256" key="14">
    <source>
        <dbReference type="ARBA" id="ARBA00023098"/>
    </source>
</evidence>
<evidence type="ECO:0000256" key="9">
    <source>
        <dbReference type="ARBA" id="ARBA00022777"/>
    </source>
</evidence>
<protein>
    <recommendedName>
        <fullName evidence="17">Phosphomevalonate kinase</fullName>
        <ecNumber evidence="3">2.7.4.2</ecNumber>
    </recommendedName>
</protein>
<dbReference type="AlphaFoldDB" id="A0AAJ6QU12"/>
<evidence type="ECO:0000256" key="16">
    <source>
        <dbReference type="ARBA" id="ARBA00023221"/>
    </source>
</evidence>
<keyword evidence="14" id="KW-0443">Lipid metabolism</keyword>
<accession>A0AAJ6QU12</accession>
<evidence type="ECO:0000256" key="11">
    <source>
        <dbReference type="ARBA" id="ARBA00022840"/>
    </source>
</evidence>
<keyword evidence="16" id="KW-0753">Steroid metabolism</keyword>
<dbReference type="InterPro" id="IPR005919">
    <property type="entry name" value="Pmev_kin_anim"/>
</dbReference>
<dbReference type="GeneID" id="100901979"/>
<keyword evidence="4" id="KW-0963">Cytoplasm</keyword>
<dbReference type="GO" id="GO:0005524">
    <property type="term" value="F:ATP binding"/>
    <property type="evidence" value="ECO:0007669"/>
    <property type="project" value="UniProtKB-KW"/>
</dbReference>
<evidence type="ECO:0000256" key="4">
    <source>
        <dbReference type="ARBA" id="ARBA00022490"/>
    </source>
</evidence>
<keyword evidence="10" id="KW-0152">Cholesterol biosynthesis</keyword>
<evidence type="ECO:0000256" key="13">
    <source>
        <dbReference type="ARBA" id="ARBA00023011"/>
    </source>
</evidence>
<proteinExistence type="predicted"/>
<evidence type="ECO:0000256" key="6">
    <source>
        <dbReference type="ARBA" id="ARBA00022548"/>
    </source>
</evidence>
<dbReference type="PANTHER" id="PTHR13101">
    <property type="entry name" value="PHOSPHOMEVALONATE KINASE"/>
    <property type="match status" value="1"/>
</dbReference>